<dbReference type="InterPro" id="IPR001304">
    <property type="entry name" value="C-type_lectin-like"/>
</dbReference>
<reference evidence="3" key="3">
    <citation type="submission" date="2025-09" db="UniProtKB">
        <authorList>
            <consortium name="Ensembl"/>
        </authorList>
    </citation>
    <scope>IDENTIFICATION</scope>
</reference>
<feature type="signal peptide" evidence="1">
    <location>
        <begin position="1"/>
        <end position="18"/>
    </location>
</feature>
<sequence>SSVQIVFLCSVLADGAESRSYCPPGWSRFGYRCFNYFSSALSWADAEKYCLHFGANLVSIHSSYENRFVKELIRRGTGRHTRTWIGATDSHQNRLWFWTDGSRFDYSAWNHGEPNNLYGWGREQCVEINYGGRATFTDLFHSVTSLFQHPEEPGMRIKSNT</sequence>
<reference evidence="3" key="1">
    <citation type="submission" date="2019-06" db="EMBL/GenBank/DDBJ databases">
        <authorList>
            <consortium name="Wellcome Sanger Institute Data Sharing"/>
        </authorList>
    </citation>
    <scope>NUCLEOTIDE SEQUENCE [LARGE SCALE GENOMIC DNA]</scope>
</reference>
<dbReference type="AlphaFoldDB" id="A0A667Z1I6"/>
<dbReference type="SUPFAM" id="SSF56436">
    <property type="entry name" value="C-type lectin-like"/>
    <property type="match status" value="1"/>
</dbReference>
<reference evidence="3" key="2">
    <citation type="submission" date="2025-08" db="UniProtKB">
        <authorList>
            <consortium name="Ensembl"/>
        </authorList>
    </citation>
    <scope>IDENTIFICATION</scope>
</reference>
<dbReference type="Pfam" id="PF00059">
    <property type="entry name" value="Lectin_C"/>
    <property type="match status" value="1"/>
</dbReference>
<dbReference type="InterPro" id="IPR016187">
    <property type="entry name" value="CTDL_fold"/>
</dbReference>
<dbReference type="Proteomes" id="UP000472263">
    <property type="component" value="Chromosome 11"/>
</dbReference>
<dbReference type="SMART" id="SM00034">
    <property type="entry name" value="CLECT"/>
    <property type="match status" value="1"/>
</dbReference>
<dbReference type="PRINTS" id="PR01504">
    <property type="entry name" value="PNCREATITSAP"/>
</dbReference>
<dbReference type="Gene3D" id="3.10.100.10">
    <property type="entry name" value="Mannose-Binding Protein A, subunit A"/>
    <property type="match status" value="1"/>
</dbReference>
<dbReference type="PANTHER" id="PTHR22803">
    <property type="entry name" value="MANNOSE, PHOSPHOLIPASE, LECTIN RECEPTOR RELATED"/>
    <property type="match status" value="1"/>
</dbReference>
<dbReference type="GeneTree" id="ENSGT00940000164599"/>
<keyword evidence="4" id="KW-1185">Reference proteome</keyword>
<dbReference type="Ensembl" id="ENSMMDT00005027708.1">
    <property type="protein sequence ID" value="ENSMMDP00005027136.1"/>
    <property type="gene ID" value="ENSMMDG00005012938.1"/>
</dbReference>
<evidence type="ECO:0000313" key="4">
    <source>
        <dbReference type="Proteomes" id="UP000472263"/>
    </source>
</evidence>
<keyword evidence="1" id="KW-0732">Signal</keyword>
<evidence type="ECO:0000313" key="3">
    <source>
        <dbReference type="Ensembl" id="ENSMMDP00005027136.1"/>
    </source>
</evidence>
<dbReference type="InterPro" id="IPR016186">
    <property type="entry name" value="C-type_lectin-like/link_sf"/>
</dbReference>
<proteinExistence type="predicted"/>
<evidence type="ECO:0000259" key="2">
    <source>
        <dbReference type="PROSITE" id="PS50041"/>
    </source>
</evidence>
<feature type="domain" description="C-type lectin" evidence="2">
    <location>
        <begin position="29"/>
        <end position="133"/>
    </location>
</feature>
<organism evidence="3 4">
    <name type="scientific">Myripristis murdjan</name>
    <name type="common">pinecone soldierfish</name>
    <dbReference type="NCBI Taxonomy" id="586833"/>
    <lineage>
        <taxon>Eukaryota</taxon>
        <taxon>Metazoa</taxon>
        <taxon>Chordata</taxon>
        <taxon>Craniata</taxon>
        <taxon>Vertebrata</taxon>
        <taxon>Euteleostomi</taxon>
        <taxon>Actinopterygii</taxon>
        <taxon>Neopterygii</taxon>
        <taxon>Teleostei</taxon>
        <taxon>Neoteleostei</taxon>
        <taxon>Acanthomorphata</taxon>
        <taxon>Holocentriformes</taxon>
        <taxon>Holocentridae</taxon>
        <taxon>Myripristis</taxon>
    </lineage>
</organism>
<name>A0A667Z1I6_9TELE</name>
<protein>
    <recommendedName>
        <fullName evidence="2">C-type lectin domain-containing protein</fullName>
    </recommendedName>
</protein>
<accession>A0A667Z1I6</accession>
<evidence type="ECO:0000256" key="1">
    <source>
        <dbReference type="SAM" id="SignalP"/>
    </source>
</evidence>
<dbReference type="InterPro" id="IPR050111">
    <property type="entry name" value="C-type_lectin/snaclec_domain"/>
</dbReference>
<dbReference type="PROSITE" id="PS50041">
    <property type="entry name" value="C_TYPE_LECTIN_2"/>
    <property type="match status" value="1"/>
</dbReference>
<feature type="chain" id="PRO_5025668619" description="C-type lectin domain-containing protein" evidence="1">
    <location>
        <begin position="19"/>
        <end position="161"/>
    </location>
</feature>
<gene>
    <name evidence="3" type="primary">LOC115367984</name>
</gene>